<feature type="transmembrane region" description="Helical" evidence="9">
    <location>
        <begin position="252"/>
        <end position="275"/>
    </location>
</feature>
<feature type="transmembrane region" description="Helical" evidence="9">
    <location>
        <begin position="147"/>
        <end position="165"/>
    </location>
</feature>
<feature type="transmembrane region" description="Helical" evidence="9">
    <location>
        <begin position="172"/>
        <end position="194"/>
    </location>
</feature>
<dbReference type="GO" id="GO:0043952">
    <property type="term" value="P:protein transport by the Sec complex"/>
    <property type="evidence" value="ECO:0007669"/>
    <property type="project" value="UniProtKB-UniRule"/>
</dbReference>
<dbReference type="GO" id="GO:0015450">
    <property type="term" value="F:protein-transporting ATPase activity"/>
    <property type="evidence" value="ECO:0007669"/>
    <property type="project" value="InterPro"/>
</dbReference>
<dbReference type="Pfam" id="PF02355">
    <property type="entry name" value="SecD_SecF_C"/>
    <property type="match status" value="1"/>
</dbReference>
<sequence>MAERKTGFAHALYTGAISYSFVGRRKVWYILSAVLIAISVLGLAVRGLNLGIDFRGGVEFNAPVAVSAGTTDTVRSAVTSSGVSDLDGTEVVTVGSDRVRVQTRPLSPSETVTIREALARATHADSGAVTYSNVGAQWGQQITNKGLQALAVFLVLVMLLIWIYFREWKMSVSAVIAMLHDIIVTVGVYALVGFTVTPSTLIGVLTILGYSLYDTVVVFDKVRENTADLNSRDITYSEGANRAVNQVLVRSINTTIIGVLPVAALLFAGAFLLGSGPLEDLGLALFVGMIVGAYSSIFIATPILAQLREREPEVHAHTEAVLRRRAKAAQDAPKVSAQTVRTEAAGVADLPESVPGADAPSGSSNRSQNPRTTRSQRKK</sequence>
<dbReference type="GO" id="GO:0065002">
    <property type="term" value="P:intracellular protein transmembrane transport"/>
    <property type="evidence" value="ECO:0007669"/>
    <property type="project" value="UniProtKB-UniRule"/>
</dbReference>
<dbReference type="InterPro" id="IPR022646">
    <property type="entry name" value="SecD/SecF_CS"/>
</dbReference>
<dbReference type="Pfam" id="PF07549">
    <property type="entry name" value="Sec_GG"/>
    <property type="match status" value="1"/>
</dbReference>
<evidence type="ECO:0000256" key="6">
    <source>
        <dbReference type="ARBA" id="ARBA00022989"/>
    </source>
</evidence>
<keyword evidence="8 9" id="KW-0472">Membrane</keyword>
<keyword evidence="3 9" id="KW-1003">Cell membrane</keyword>
<evidence type="ECO:0000313" key="12">
    <source>
        <dbReference type="EMBL" id="AZZ39491.1"/>
    </source>
</evidence>
<keyword evidence="5 9" id="KW-0653">Protein transport</keyword>
<organism evidence="12 13">
    <name type="scientific">Acidipropionibacterium jensenii</name>
    <dbReference type="NCBI Taxonomy" id="1749"/>
    <lineage>
        <taxon>Bacteria</taxon>
        <taxon>Bacillati</taxon>
        <taxon>Actinomycetota</taxon>
        <taxon>Actinomycetes</taxon>
        <taxon>Propionibacteriales</taxon>
        <taxon>Propionibacteriaceae</taxon>
        <taxon>Acidipropionibacterium</taxon>
    </lineage>
</organism>
<evidence type="ECO:0000256" key="4">
    <source>
        <dbReference type="ARBA" id="ARBA00022692"/>
    </source>
</evidence>
<evidence type="ECO:0000256" key="8">
    <source>
        <dbReference type="ARBA" id="ARBA00023136"/>
    </source>
</evidence>
<proteinExistence type="inferred from homology"/>
<dbReference type="HAMAP" id="MF_01464_B">
    <property type="entry name" value="SecF_B"/>
    <property type="match status" value="1"/>
</dbReference>
<feature type="region of interest" description="Disordered" evidence="10">
    <location>
        <begin position="328"/>
        <end position="379"/>
    </location>
</feature>
<protein>
    <recommendedName>
        <fullName evidence="9">Protein-export membrane protein SecF</fullName>
    </recommendedName>
</protein>
<dbReference type="SUPFAM" id="SSF82866">
    <property type="entry name" value="Multidrug efflux transporter AcrB transmembrane domain"/>
    <property type="match status" value="1"/>
</dbReference>
<evidence type="ECO:0000256" key="5">
    <source>
        <dbReference type="ARBA" id="ARBA00022927"/>
    </source>
</evidence>
<dbReference type="Gene3D" id="1.20.1640.10">
    <property type="entry name" value="Multidrug efflux transporter AcrB transmembrane domain"/>
    <property type="match status" value="1"/>
</dbReference>
<dbReference type="KEGG" id="aji:C0Z10_06705"/>
<dbReference type="GO" id="GO:0005886">
    <property type="term" value="C:plasma membrane"/>
    <property type="evidence" value="ECO:0007669"/>
    <property type="project" value="UniProtKB-SubCell"/>
</dbReference>
<evidence type="ECO:0000256" key="3">
    <source>
        <dbReference type="ARBA" id="ARBA00022475"/>
    </source>
</evidence>
<evidence type="ECO:0000256" key="7">
    <source>
        <dbReference type="ARBA" id="ARBA00023010"/>
    </source>
</evidence>
<keyword evidence="4 9" id="KW-0812">Transmembrane</keyword>
<evidence type="ECO:0000256" key="1">
    <source>
        <dbReference type="ARBA" id="ARBA00004651"/>
    </source>
</evidence>
<dbReference type="EMBL" id="CP025570">
    <property type="protein sequence ID" value="AZZ39491.1"/>
    <property type="molecule type" value="Genomic_DNA"/>
</dbReference>
<keyword evidence="7 9" id="KW-0811">Translocation</keyword>
<dbReference type="PRINTS" id="PR01755">
    <property type="entry name" value="SECFTRNLCASE"/>
</dbReference>
<evidence type="ECO:0000256" key="10">
    <source>
        <dbReference type="SAM" id="MobiDB-lite"/>
    </source>
</evidence>
<dbReference type="GO" id="GO:0006605">
    <property type="term" value="P:protein targeting"/>
    <property type="evidence" value="ECO:0007669"/>
    <property type="project" value="UniProtKB-UniRule"/>
</dbReference>
<feature type="domain" description="Protein export membrane protein SecD/SecF C-terminal" evidence="11">
    <location>
        <begin position="119"/>
        <end position="309"/>
    </location>
</feature>
<dbReference type="PANTHER" id="PTHR30081:SF8">
    <property type="entry name" value="PROTEIN TRANSLOCASE SUBUNIT SECF"/>
    <property type="match status" value="1"/>
</dbReference>
<evidence type="ECO:0000256" key="9">
    <source>
        <dbReference type="HAMAP-Rule" id="MF_01464"/>
    </source>
</evidence>
<evidence type="ECO:0000313" key="13">
    <source>
        <dbReference type="Proteomes" id="UP000285875"/>
    </source>
</evidence>
<feature type="transmembrane region" description="Helical" evidence="9">
    <location>
        <begin position="27"/>
        <end position="45"/>
    </location>
</feature>
<reference evidence="13" key="1">
    <citation type="submission" date="2017-12" db="EMBL/GenBank/DDBJ databases">
        <title>Whole genome sequencing of Acidipropionibacterium jensenii strains JS279 and JS280.</title>
        <authorList>
            <person name="Deptula P."/>
            <person name="Laine P."/>
            <person name="Smolander O.-P."/>
            <person name="Paulin L."/>
            <person name="Auvinen P."/>
            <person name="Varmanen P."/>
        </authorList>
    </citation>
    <scope>NUCLEOTIDE SEQUENCE [LARGE SCALE GENOMIC DNA]</scope>
    <source>
        <strain evidence="13">JS280</strain>
    </source>
</reference>
<gene>
    <name evidence="9" type="primary">secF</name>
    <name evidence="12" type="ORF">C0Z10_06705</name>
</gene>
<keyword evidence="2 9" id="KW-0813">Transport</keyword>
<accession>A0A3T0RZQ5</accession>
<comment type="similarity">
    <text evidence="9">Belongs to the SecD/SecF family. SecF subfamily.</text>
</comment>
<keyword evidence="6 9" id="KW-1133">Transmembrane helix</keyword>
<dbReference type="RefSeq" id="WP_097798874.1">
    <property type="nucleotide sequence ID" value="NZ_CP025570.1"/>
</dbReference>
<comment type="function">
    <text evidence="9">Part of the Sec protein translocase complex. Interacts with the SecYEG preprotein conducting channel. SecDF uses the proton motive force (PMF) to complete protein translocation after the ATP-dependent function of SecA.</text>
</comment>
<dbReference type="InterPro" id="IPR048634">
    <property type="entry name" value="SecD_SecF_C"/>
</dbReference>
<dbReference type="InterPro" id="IPR022645">
    <property type="entry name" value="SecD/SecF_bac"/>
</dbReference>
<dbReference type="AlphaFoldDB" id="A0A3T0RZQ5"/>
<evidence type="ECO:0000259" key="11">
    <source>
        <dbReference type="Pfam" id="PF02355"/>
    </source>
</evidence>
<dbReference type="PANTHER" id="PTHR30081">
    <property type="entry name" value="PROTEIN-EXPORT MEMBRANE PROTEIN SEC"/>
    <property type="match status" value="1"/>
</dbReference>
<dbReference type="InterPro" id="IPR022813">
    <property type="entry name" value="SecD/SecF_arch_bac"/>
</dbReference>
<comment type="subcellular location">
    <subcellularLocation>
        <location evidence="1 9">Cell membrane</location>
        <topology evidence="1 9">Multi-pass membrane protein</topology>
    </subcellularLocation>
</comment>
<feature type="compositionally biased region" description="Polar residues" evidence="10">
    <location>
        <begin position="361"/>
        <end position="373"/>
    </location>
</feature>
<name>A0A3T0RZQ5_9ACTN</name>
<feature type="transmembrane region" description="Helical" evidence="9">
    <location>
        <begin position="281"/>
        <end position="305"/>
    </location>
</feature>
<comment type="subunit">
    <text evidence="9">Forms a complex with SecD. Part of the essential Sec protein translocation apparatus which comprises SecA, SecYEG and auxiliary proteins SecDF. Other proteins may also be involved.</text>
</comment>
<dbReference type="NCBIfam" id="TIGR00966">
    <property type="entry name" value="transloc_SecF"/>
    <property type="match status" value="1"/>
</dbReference>
<evidence type="ECO:0000256" key="2">
    <source>
        <dbReference type="ARBA" id="ARBA00022448"/>
    </source>
</evidence>
<dbReference type="InterPro" id="IPR005665">
    <property type="entry name" value="SecF_bac"/>
</dbReference>
<dbReference type="Proteomes" id="UP000285875">
    <property type="component" value="Chromosome"/>
</dbReference>
<feature type="transmembrane region" description="Helical" evidence="9">
    <location>
        <begin position="200"/>
        <end position="219"/>
    </location>
</feature>